<gene>
    <name evidence="2" type="ORF">NITINOP_2683</name>
</gene>
<evidence type="ECO:0000313" key="2">
    <source>
        <dbReference type="EMBL" id="CUQ67655.1"/>
    </source>
</evidence>
<evidence type="ECO:0000256" key="1">
    <source>
        <dbReference type="SAM" id="MobiDB-lite"/>
    </source>
</evidence>
<accession>A0A0S4KTH4</accession>
<dbReference type="AlphaFoldDB" id="A0A0S4KTH4"/>
<protein>
    <submittedName>
        <fullName evidence="2">Uncharacterized protein</fullName>
    </submittedName>
</protein>
<evidence type="ECO:0000313" key="3">
    <source>
        <dbReference type="Proteomes" id="UP000066284"/>
    </source>
</evidence>
<keyword evidence="3" id="KW-1185">Reference proteome</keyword>
<feature type="region of interest" description="Disordered" evidence="1">
    <location>
        <begin position="1"/>
        <end position="28"/>
    </location>
</feature>
<dbReference type="EMBL" id="LN885086">
    <property type="protein sequence ID" value="CUQ67655.1"/>
    <property type="molecule type" value="Genomic_DNA"/>
</dbReference>
<dbReference type="KEGG" id="nio:NITINOP_2683"/>
<dbReference type="Proteomes" id="UP000066284">
    <property type="component" value="Chromosome 1"/>
</dbReference>
<reference evidence="3" key="1">
    <citation type="submission" date="2015-09" db="EMBL/GenBank/DDBJ databases">
        <authorList>
            <person name="Daims H."/>
        </authorList>
    </citation>
    <scope>NUCLEOTIDE SEQUENCE [LARGE SCALE GENOMIC DNA]</scope>
</reference>
<sequence>MDTLKRDATGRAPRSLPREYFDTIPTVG</sequence>
<name>A0A0S4KTH4_9BACT</name>
<organism evidence="2 3">
    <name type="scientific">Candidatus Nitrospira inopinata</name>
    <dbReference type="NCBI Taxonomy" id="1715989"/>
    <lineage>
        <taxon>Bacteria</taxon>
        <taxon>Pseudomonadati</taxon>
        <taxon>Nitrospirota</taxon>
        <taxon>Nitrospiria</taxon>
        <taxon>Nitrospirales</taxon>
        <taxon>Nitrospiraceae</taxon>
        <taxon>Nitrospira</taxon>
    </lineage>
</organism>
<proteinExistence type="predicted"/>